<proteinExistence type="predicted"/>
<comment type="caution">
    <text evidence="1">The sequence shown here is derived from an EMBL/GenBank/DDBJ whole genome shotgun (WGS) entry which is preliminary data.</text>
</comment>
<reference evidence="1 2" key="1">
    <citation type="journal article" date="2019" name="Appl. Microbiol. Biotechnol.">
        <title>Genome sequence of Isaria javanica and comparative genome analysis insights into family S53 peptidase evolution in fungal entomopathogens.</title>
        <authorList>
            <person name="Lin R."/>
            <person name="Zhang X."/>
            <person name="Xin B."/>
            <person name="Zou M."/>
            <person name="Gao Y."/>
            <person name="Qin F."/>
            <person name="Hu Q."/>
            <person name="Xie B."/>
            <person name="Cheng X."/>
        </authorList>
    </citation>
    <scope>NUCLEOTIDE SEQUENCE [LARGE SCALE GENOMIC DNA]</scope>
    <source>
        <strain evidence="1 2">IJ1G</strain>
    </source>
</reference>
<evidence type="ECO:0000313" key="1">
    <source>
        <dbReference type="EMBL" id="TQV90472.1"/>
    </source>
</evidence>
<dbReference type="EMBL" id="SPUK01000026">
    <property type="protein sequence ID" value="TQV90472.1"/>
    <property type="molecule type" value="Genomic_DNA"/>
</dbReference>
<sequence>MKRLSIALRQQARRSETQHSVQARPSSPDSIDFAIQALGGTTEAIQLWRLPSKTVAASPQQRIAELEEERNCLRRDIDAEGQKCRRLLEIVPALRSQIGQLQQMVELYNVEIQEACTGWEASKVGT</sequence>
<dbReference type="Proteomes" id="UP000315783">
    <property type="component" value="Unassembled WGS sequence"/>
</dbReference>
<protein>
    <submittedName>
        <fullName evidence="1">Uncharacterized protein</fullName>
    </submittedName>
</protein>
<organism evidence="1 2">
    <name type="scientific">Cordyceps javanica</name>
    <dbReference type="NCBI Taxonomy" id="43265"/>
    <lineage>
        <taxon>Eukaryota</taxon>
        <taxon>Fungi</taxon>
        <taxon>Dikarya</taxon>
        <taxon>Ascomycota</taxon>
        <taxon>Pezizomycotina</taxon>
        <taxon>Sordariomycetes</taxon>
        <taxon>Hypocreomycetidae</taxon>
        <taxon>Hypocreales</taxon>
        <taxon>Cordycipitaceae</taxon>
        <taxon>Cordyceps</taxon>
    </lineage>
</organism>
<name>A0A545ULY3_9HYPO</name>
<accession>A0A545ULY3</accession>
<dbReference type="AlphaFoldDB" id="A0A545ULY3"/>
<gene>
    <name evidence="1" type="ORF">IF1G_10795</name>
</gene>
<evidence type="ECO:0000313" key="2">
    <source>
        <dbReference type="Proteomes" id="UP000315783"/>
    </source>
</evidence>
<keyword evidence="2" id="KW-1185">Reference proteome</keyword>